<organism evidence="3 4">
    <name type="scientific">Tetrahymena thermophila (strain SB210)</name>
    <dbReference type="NCBI Taxonomy" id="312017"/>
    <lineage>
        <taxon>Eukaryota</taxon>
        <taxon>Sar</taxon>
        <taxon>Alveolata</taxon>
        <taxon>Ciliophora</taxon>
        <taxon>Intramacronucleata</taxon>
        <taxon>Oligohymenophorea</taxon>
        <taxon>Hymenostomatida</taxon>
        <taxon>Tetrahymenina</taxon>
        <taxon>Tetrahymenidae</taxon>
        <taxon>Tetrahymena</taxon>
    </lineage>
</organism>
<dbReference type="RefSeq" id="XP_001029409.3">
    <property type="nucleotide sequence ID" value="XM_001029409.3"/>
</dbReference>
<dbReference type="GeneID" id="7845418"/>
<dbReference type="HOGENOM" id="CLU_111373_0_0_1"/>
<dbReference type="KEGG" id="tet:TTHERM_01533610"/>
<dbReference type="PANTHER" id="PTHR11319:SF35">
    <property type="entry name" value="OUTER MEMBRANE PROTEIN PMPC-RELATED"/>
    <property type="match status" value="1"/>
</dbReference>
<feature type="signal peptide" evidence="2">
    <location>
        <begin position="1"/>
        <end position="24"/>
    </location>
</feature>
<dbReference type="EMBL" id="GG662532">
    <property type="protein sequence ID" value="EAR81746.3"/>
    <property type="molecule type" value="Genomic_DNA"/>
</dbReference>
<dbReference type="PANTHER" id="PTHR11319">
    <property type="entry name" value="G PROTEIN-COUPLED RECEPTOR-RELATED"/>
    <property type="match status" value="1"/>
</dbReference>
<dbReference type="OrthoDB" id="347551at2759"/>
<feature type="transmembrane region" description="Helical" evidence="1">
    <location>
        <begin position="1936"/>
        <end position="1956"/>
    </location>
</feature>
<evidence type="ECO:0000313" key="4">
    <source>
        <dbReference type="Proteomes" id="UP000009168"/>
    </source>
</evidence>
<feature type="chain" id="PRO_5004200449" evidence="2">
    <location>
        <begin position="25"/>
        <end position="2613"/>
    </location>
</feature>
<feature type="transmembrane region" description="Helical" evidence="1">
    <location>
        <begin position="2572"/>
        <end position="2595"/>
    </location>
</feature>
<evidence type="ECO:0000256" key="2">
    <source>
        <dbReference type="SAM" id="SignalP"/>
    </source>
</evidence>
<keyword evidence="1 3" id="KW-0812">Transmembrane</keyword>
<dbReference type="Proteomes" id="UP000009168">
    <property type="component" value="Unassembled WGS sequence"/>
</dbReference>
<feature type="transmembrane region" description="Helical" evidence="1">
    <location>
        <begin position="2191"/>
        <end position="2209"/>
    </location>
</feature>
<keyword evidence="1" id="KW-1133">Transmembrane helix</keyword>
<feature type="transmembrane region" description="Helical" evidence="1">
    <location>
        <begin position="1994"/>
        <end position="2017"/>
    </location>
</feature>
<dbReference type="InParanoid" id="Q228M7"/>
<keyword evidence="2" id="KW-0732">Signal</keyword>
<keyword evidence="1" id="KW-0472">Membrane</keyword>
<gene>
    <name evidence="3" type="ORF">TTHERM_01533610</name>
</gene>
<feature type="transmembrane region" description="Helical" evidence="1">
    <location>
        <begin position="2160"/>
        <end position="2179"/>
    </location>
</feature>
<evidence type="ECO:0000313" key="3">
    <source>
        <dbReference type="EMBL" id="EAR81746.3"/>
    </source>
</evidence>
<keyword evidence="4" id="KW-1185">Reference proteome</keyword>
<proteinExistence type="predicted"/>
<feature type="transmembrane region" description="Helical" evidence="1">
    <location>
        <begin position="2215"/>
        <end position="2236"/>
    </location>
</feature>
<feature type="transmembrane region" description="Helical" evidence="1">
    <location>
        <begin position="2029"/>
        <end position="2045"/>
    </location>
</feature>
<dbReference type="SUPFAM" id="SSF50998">
    <property type="entry name" value="Quinoprotein alcohol dehydrogenase-like"/>
    <property type="match status" value="1"/>
</dbReference>
<accession>Q228M7</accession>
<feature type="transmembrane region" description="Helical" evidence="1">
    <location>
        <begin position="2086"/>
        <end position="2107"/>
    </location>
</feature>
<protein>
    <submittedName>
        <fullName evidence="3">Transmembrane protein, putative</fullName>
    </submittedName>
</protein>
<name>Q228M7_TETTS</name>
<reference evidence="4" key="1">
    <citation type="journal article" date="2006" name="PLoS Biol.">
        <title>Macronuclear genome sequence of the ciliate Tetrahymena thermophila, a model eukaryote.</title>
        <authorList>
            <person name="Eisen J.A."/>
            <person name="Coyne R.S."/>
            <person name="Wu M."/>
            <person name="Wu D."/>
            <person name="Thiagarajan M."/>
            <person name="Wortman J.R."/>
            <person name="Badger J.H."/>
            <person name="Ren Q."/>
            <person name="Amedeo P."/>
            <person name="Jones K.M."/>
            <person name="Tallon L.J."/>
            <person name="Delcher A.L."/>
            <person name="Salzberg S.L."/>
            <person name="Silva J.C."/>
            <person name="Haas B.J."/>
            <person name="Majoros W.H."/>
            <person name="Farzad M."/>
            <person name="Carlton J.M."/>
            <person name="Smith R.K. Jr."/>
            <person name="Garg J."/>
            <person name="Pearlman R.E."/>
            <person name="Karrer K.M."/>
            <person name="Sun L."/>
            <person name="Manning G."/>
            <person name="Elde N.C."/>
            <person name="Turkewitz A.P."/>
            <person name="Asai D.J."/>
            <person name="Wilkes D.E."/>
            <person name="Wang Y."/>
            <person name="Cai H."/>
            <person name="Collins K."/>
            <person name="Stewart B.A."/>
            <person name="Lee S.R."/>
            <person name="Wilamowska K."/>
            <person name="Weinberg Z."/>
            <person name="Ruzzo W.L."/>
            <person name="Wloga D."/>
            <person name="Gaertig J."/>
            <person name="Frankel J."/>
            <person name="Tsao C.-C."/>
            <person name="Gorovsky M.A."/>
            <person name="Keeling P.J."/>
            <person name="Waller R.F."/>
            <person name="Patron N.J."/>
            <person name="Cherry J.M."/>
            <person name="Stover N.A."/>
            <person name="Krieger C.J."/>
            <person name="del Toro C."/>
            <person name="Ryder H.F."/>
            <person name="Williamson S.C."/>
            <person name="Barbeau R.A."/>
            <person name="Hamilton E.P."/>
            <person name="Orias E."/>
        </authorList>
    </citation>
    <scope>NUCLEOTIDE SEQUENCE [LARGE SCALE GENOMIC DNA]</scope>
    <source>
        <strain evidence="4">SB210</strain>
    </source>
</reference>
<evidence type="ECO:0000256" key="1">
    <source>
        <dbReference type="SAM" id="Phobius"/>
    </source>
</evidence>
<sequence>MSKSFFTLNLTVIILLQSIQNLNAQICQAFSRQHQPRFFEYYTVSNSLKLPNTNILLINTASSQSIVYYIDLSSEIDNVVNVVKTKYFINQMEYILQRNQILVMNQGQIIYADPYTLESIQTLAFTNLESMHFMKGSNYLVLKSATYLLYVVDFIEGKQILSLNVLPYNSDCGNHIASAKLLQLQNGQNFIAVIDQYGAYTWSIDFKTLEFSFNGYYSREANNYSLIDLHKSYDIIFLAGANCQINAFQIINLKANQIKLIKTDYLPSGQSGDSIASLSFINSQNNQGSLYISGQWSIYRIDLNFVYNQNTNTFDSFTFDNINQPFTVQLPGSPTNQWYHLEESQQLLIPYYTNYFYQTALFVYSYSTDTQLIRFNYISTGFTKIFTFQLNQEIYFVVSTLDEIQVTKDSPSNLNSILTYPLIQSIKARQNTFFSVKNCNTCFIAMHDSTYLAFYKVMDSQFTPQVYDLSQINLNTDSISFNIDPYQDINQAVWVIVGIPNKQNNENFLFYAISITSQQQFQLLSDKVEENNQNTSYALYSQEDQEIVGIAVNGSIFVWNSTDLSFKYSITSDCSGSIIGQLFHTDDNKFLIIVCGDYSITIYNFSKKTFQPLMKLQSNPYYLNVLNKINMFGVGDQMSGDVYLFSFNTVTQQFELFMHFQSPSLTDCGNNIQYIEKTQVLFIQYYYSNTFLPIGQCLQNLPSCTQKCQMQFYFNTTETADTKSLYGIGSFEQPFTSSLSIIPSLLLVKQYFELINGFEILDVNILVSNQNQMVFYNELLTLQEFAQTNLTIQSWNNKNQLAQINVNQLLQFSGLFMLNIDDILFNFIISSSQQNCGVSFDGIISSATIDNISISSTDSTSDCFFFQINNSFLTIKNINIKSLDFSNTSVLISIVNSQQIALQNILIDSCKLNEKFSILTQDSDVNVIIDTFIIQNNLCDINQIYYPQFSGQLFEAGQFYVTNMTISNNQFCNLQIFSTVSTIKQKNQTFQFQNITMYNNSFYTTHNYLFFDAIYSINPLPQHTLNMSYLNFTDNSYFPSSQVQSDIQLGITQLVLTEQIFSVLINEVTVKNQQEIAFCQLSQSSLVSISNISCLNDKQFFDSLVNREYGGCLIFNEIKKISITNIQSSYIKAIDNSILVIRNLAYTNSVINLSKVVITSSYFEQTQTNSQANPILITSTYTSNITISNSIFSQNRLNAIPKTSSYSTSAIQVFNPLGTIYLVNNQYINSVSSSIFNFQYIVGLNITIINANCKQSSFNITDNVTTFKQQGGCLRAKSNNLQIISSNFSQSTASQGSFIYFESLSSETNIFIEKSSFEEGYAQNDGGAFYINSQDSTLSFVCKSSNFSNIYMLSSYSSSISIIQSENQNLLNQILFYEGELINILGQTNSYFLNTQNSNVTLFNIDNNNFNQTYPDYLNLIAKLSEIQSVSFFQLQKSMLSIVDCGFQNLIIKNLQNTSPLLINGINTSIANNGGAISVNGFVSNLNYIQNTKMIGNTAISDGGAMLLIAQNDDIFTLTLSNCQITDNQSLNGSGGALFISSENESTVQQQIKIYKTNLTDNNAVIGGCINNLGINPVIDSQSIILNNQASLYGDNINSYPDHLGLIMTTDLNKYYNQSTNSLILSNIKSGAQIPDIIFQLKDQTAKPIFPLDSDKIIIQAQFSSKTKNISNYYIRGNSTAFVDLKQKQFVFQGMQLIGIPNSKAIIEFKSDVIKILNKQTNQFESNYSYELEVYFRSCNYGEIQNFYNTYTECVVCDQDKYSLDKQQCYSCPSGAKCKNGIIYVNQGFWRKDESSPLVIECANKPSNCIGNTYGNQVCLEGYIGPLCEECDIYGSYWGESYSKIGSYQCGQCKELSALLWKAILIIIWTLFSIRLAIKGDLEEQTINAFQVALKRHLLKNNLSTSLKGTKYQSKLNVKYDNQKDQKSRNGEKASVYIKVFINYLQIVGSIITFNIKLTTDIFDTSQYLGTPVRQQMNSAECILKDIQTDIPMIYLKLLFTLIVPIGYLMVFLLSLIFQRVFTNIKVRYYSICTAAIFIFILVQPDLVSQMIGLLSCRVIGDSSYILYNITYECNTSQHQTYSSTLVAPCLLVFAFIIPIGLFYILYRNKNNLQNISIYKKYGFLYREYKSQKYYWEFVKILEKILIIIILNFYSQDINVKGVLIFIVVSLYGIASSVLQPYRLSGYNTVDFYQTTVCAVSVLLCLFIYNNPFNYYVVTSIIIIITINAWFIIVIIKRVIIGLLIQFKNVIISFFQKFSYTKLLVQKFQKQKLNPQLKAKIKRIFQEFLNLSEEQKYDLLFSGLKIQISKNHKRLFKDQQINQTVKQNKLNDLATENQQQLNSESDYINKDNMNTPNTVYTSKTNQSPIFLQLEELNLVRNQKESQKDEEDNSNKLIKLKLKYLTTYNQQKLNYESDYFDKDNENNTNTVYSSQINQSPLFKSARQTNLLFLNDSKNQIWQWIRKRVKKIKRITLMNKQNQILLTRWIKIIIQFILLNMKKTILQISENYDQILIIHIIFCFQLKRLINQFQSQFFPINNILQFLVIMIRPTSEKSLKLSVFLNFTFRIQQIPISEFQIVYGIYILILSFICSVNKIKNQLFYLRIEFKINIL</sequence>
<dbReference type="InterPro" id="IPR011047">
    <property type="entry name" value="Quinoprotein_ADH-like_sf"/>
</dbReference>
<feature type="transmembrane region" description="Helical" evidence="1">
    <location>
        <begin position="1859"/>
        <end position="1878"/>
    </location>
</feature>